<gene>
    <name evidence="2" type="ORF">ENP23_22005</name>
</gene>
<comment type="caution">
    <text evidence="2">The sequence shown here is derived from an EMBL/GenBank/DDBJ whole genome shotgun (WGS) entry which is preliminary data.</text>
</comment>
<keyword evidence="1" id="KW-0812">Transmembrane</keyword>
<protein>
    <submittedName>
        <fullName evidence="2">Uncharacterized protein</fullName>
    </submittedName>
</protein>
<evidence type="ECO:0000313" key="2">
    <source>
        <dbReference type="EMBL" id="HEF28431.1"/>
    </source>
</evidence>
<proteinExistence type="predicted"/>
<reference evidence="2" key="1">
    <citation type="journal article" date="2020" name="mSystems">
        <title>Genome- and Community-Level Interaction Insights into Carbon Utilization and Element Cycling Functions of Hydrothermarchaeota in Hydrothermal Sediment.</title>
        <authorList>
            <person name="Zhou Z."/>
            <person name="Liu Y."/>
            <person name="Xu W."/>
            <person name="Pan J."/>
            <person name="Luo Z.H."/>
            <person name="Li M."/>
        </authorList>
    </citation>
    <scope>NUCLEOTIDE SEQUENCE [LARGE SCALE GENOMIC DNA]</scope>
    <source>
        <strain evidence="2">SpSt-200</strain>
    </source>
</reference>
<evidence type="ECO:0000256" key="1">
    <source>
        <dbReference type="SAM" id="Phobius"/>
    </source>
</evidence>
<dbReference type="AlphaFoldDB" id="A0A7C2ALX4"/>
<keyword evidence="1" id="KW-1133">Transmembrane helix</keyword>
<organism evidence="2">
    <name type="scientific">Pseudomonas graminis</name>
    <dbReference type="NCBI Taxonomy" id="158627"/>
    <lineage>
        <taxon>Bacteria</taxon>
        <taxon>Pseudomonadati</taxon>
        <taxon>Pseudomonadota</taxon>
        <taxon>Gammaproteobacteria</taxon>
        <taxon>Pseudomonadales</taxon>
        <taxon>Pseudomonadaceae</taxon>
        <taxon>Pseudomonas</taxon>
    </lineage>
</organism>
<sequence length="229" mass="25019">MPAIGCAAVVNLTPRLRLTHRMHRFTAASRQIAGKRAPTGSSAASEEFAPDHDPCITVGTFRQTTIGAWMLRQKTIIVGVSLLAIGCVAVVNLTPRLRLTHRMHRFTAASRQIASKLTPTGSSAASEEFAPDHDPCITVGTFRQTTIGAWMLRQTKINVGARLPAIGCAAVVNLTPRLRLTHRVHRFAAASRQIASKLTPTVFAVPDEISADHKSCLPLRRFRARPRFM</sequence>
<accession>A0A7C2ALX4</accession>
<feature type="transmembrane region" description="Helical" evidence="1">
    <location>
        <begin position="76"/>
        <end position="95"/>
    </location>
</feature>
<dbReference type="EMBL" id="DSIN01000032">
    <property type="protein sequence ID" value="HEF28431.1"/>
    <property type="molecule type" value="Genomic_DNA"/>
</dbReference>
<name>A0A7C2ALX4_9PSED</name>
<keyword evidence="1" id="KW-0472">Membrane</keyword>